<gene>
    <name evidence="1" type="ORF">BJ138DRAFT_1129630</name>
</gene>
<sequence length="412" mass="46834">MTLNPIVGGVYDTVNTIRTTFNSMLTLSEVESDFWLKLADAATHAEKLASAIHQCMNRLAPIYRLPDEILIRIFEEYIKDSHYWAEARLLALVSRRWRLIAINVPTFWTCISFTPYDDKEIPEAYVQRSGEYPIEIKIARWPATSYSYNELSSALRVLYTCVTRMRRLQISDMAPELLQWLLPRLDRTDALSLTHISLHNSAGILDLKESCPFVSGCYSPAIRSLEIAGIRFSRRQLPFNLQVLTSLTLGDEKATQPMIDHSVFHRLLSSTPQLTRLIIRNSAVDYYAAGPTRAVRLPALRTLIFRGNASRHFCEYEFLESLSAPSLAHLELSESLTSPGGYRDPTLQFMDDANQPKFPLVQRFFVDRRGYDPRLVPVFILGLPHVIHVSIAGEDLADFSKELAKMVGGRPI</sequence>
<evidence type="ECO:0000313" key="1">
    <source>
        <dbReference type="EMBL" id="KAH7906811.1"/>
    </source>
</evidence>
<keyword evidence="2" id="KW-1185">Reference proteome</keyword>
<name>A0ACB8A0Q8_9AGAM</name>
<protein>
    <submittedName>
        <fullName evidence="1">Uncharacterized protein</fullName>
    </submittedName>
</protein>
<reference evidence="1" key="1">
    <citation type="journal article" date="2021" name="New Phytol.">
        <title>Evolutionary innovations through gain and loss of genes in the ectomycorrhizal Boletales.</title>
        <authorList>
            <person name="Wu G."/>
            <person name="Miyauchi S."/>
            <person name="Morin E."/>
            <person name="Kuo A."/>
            <person name="Drula E."/>
            <person name="Varga T."/>
            <person name="Kohler A."/>
            <person name="Feng B."/>
            <person name="Cao Y."/>
            <person name="Lipzen A."/>
            <person name="Daum C."/>
            <person name="Hundley H."/>
            <person name="Pangilinan J."/>
            <person name="Johnson J."/>
            <person name="Barry K."/>
            <person name="LaButti K."/>
            <person name="Ng V."/>
            <person name="Ahrendt S."/>
            <person name="Min B."/>
            <person name="Choi I.G."/>
            <person name="Park H."/>
            <person name="Plett J.M."/>
            <person name="Magnuson J."/>
            <person name="Spatafora J.W."/>
            <person name="Nagy L.G."/>
            <person name="Henrissat B."/>
            <person name="Grigoriev I.V."/>
            <person name="Yang Z.L."/>
            <person name="Xu J."/>
            <person name="Martin F.M."/>
        </authorList>
    </citation>
    <scope>NUCLEOTIDE SEQUENCE</scope>
    <source>
        <strain evidence="1">ATCC 28755</strain>
    </source>
</reference>
<comment type="caution">
    <text evidence="1">The sequence shown here is derived from an EMBL/GenBank/DDBJ whole genome shotgun (WGS) entry which is preliminary data.</text>
</comment>
<proteinExistence type="predicted"/>
<dbReference type="Proteomes" id="UP000790377">
    <property type="component" value="Unassembled WGS sequence"/>
</dbReference>
<accession>A0ACB8A0Q8</accession>
<evidence type="ECO:0000313" key="2">
    <source>
        <dbReference type="Proteomes" id="UP000790377"/>
    </source>
</evidence>
<organism evidence="1 2">
    <name type="scientific">Hygrophoropsis aurantiaca</name>
    <dbReference type="NCBI Taxonomy" id="72124"/>
    <lineage>
        <taxon>Eukaryota</taxon>
        <taxon>Fungi</taxon>
        <taxon>Dikarya</taxon>
        <taxon>Basidiomycota</taxon>
        <taxon>Agaricomycotina</taxon>
        <taxon>Agaricomycetes</taxon>
        <taxon>Agaricomycetidae</taxon>
        <taxon>Boletales</taxon>
        <taxon>Coniophorineae</taxon>
        <taxon>Hygrophoropsidaceae</taxon>
        <taxon>Hygrophoropsis</taxon>
    </lineage>
</organism>
<dbReference type="EMBL" id="MU267972">
    <property type="protein sequence ID" value="KAH7906811.1"/>
    <property type="molecule type" value="Genomic_DNA"/>
</dbReference>
<feature type="non-terminal residue" evidence="1">
    <location>
        <position position="412"/>
    </location>
</feature>